<dbReference type="InterPro" id="IPR058585">
    <property type="entry name" value="Fn3_VIN3"/>
</dbReference>
<evidence type="ECO:0000259" key="3">
    <source>
        <dbReference type="Pfam" id="PF23380"/>
    </source>
</evidence>
<proteinExistence type="predicted"/>
<comment type="caution">
    <text evidence="4">The sequence shown here is derived from an EMBL/GenBank/DDBJ whole genome shotgun (WGS) entry which is preliminary data.</text>
</comment>
<dbReference type="InterPro" id="IPR044514">
    <property type="entry name" value="VIN3-like"/>
</dbReference>
<dbReference type="AlphaFoldDB" id="A0A834YJ87"/>
<evidence type="ECO:0008006" key="6">
    <source>
        <dbReference type="Google" id="ProtNLM"/>
    </source>
</evidence>
<dbReference type="InterPro" id="IPR036116">
    <property type="entry name" value="FN3_sf"/>
</dbReference>
<dbReference type="CDD" id="cd00063">
    <property type="entry name" value="FN3"/>
    <property type="match status" value="1"/>
</dbReference>
<dbReference type="Proteomes" id="UP000655225">
    <property type="component" value="Unassembled WGS sequence"/>
</dbReference>
<keyword evidence="5" id="KW-1185">Reference proteome</keyword>
<dbReference type="EMBL" id="JABCRI010000019">
    <property type="protein sequence ID" value="KAF8389367.1"/>
    <property type="molecule type" value="Genomic_DNA"/>
</dbReference>
<evidence type="ECO:0000256" key="1">
    <source>
        <dbReference type="SAM" id="MobiDB-lite"/>
    </source>
</evidence>
<dbReference type="InterPro" id="IPR003961">
    <property type="entry name" value="FN3_dom"/>
</dbReference>
<dbReference type="PANTHER" id="PTHR46286:SF2">
    <property type="entry name" value="VIN3-LIKE PROTEIN 2"/>
    <property type="match status" value="1"/>
</dbReference>
<dbReference type="SUPFAM" id="SSF49265">
    <property type="entry name" value="Fibronectin type III"/>
    <property type="match status" value="1"/>
</dbReference>
<dbReference type="OMA" id="LECEWHI"/>
<sequence>MVRSIVNRFSSGPEVQKMCAFAVESLESMLSCSILNPPPDDKIQEPSFISSNLIRFEDFCPTTLTVVLDSEDASLEELVGYTLWHCKADVMDYPAEPTCTLFKPNARFLVSDLTPGTEYLFKVVSFCSRSELGMREIKFTMIGAGKNASNSLLLHETDKTDSGKLCDDIKDIIDARNTSTGSGQEGSPGDSLSVLDDEHVMGEAMIKSTIQTESQKDSTNSTNGDQVFDAPKAENKHSEEGQLVEEISTDNGSNTLVRKDMEVVPFVHSSDPILPCEEELEDGSGKAEEPQVGSCTKKKSAGWDKGCLRDGSLEREYEYCVKVIRMLECEWHIEKNFRVKFLTWYSLRATPQERRIVKVFVDTLIDDPACLAGQLIDTF</sequence>
<dbReference type="Pfam" id="PF23376">
    <property type="entry name" value="Fn3_VIN3"/>
    <property type="match status" value="1"/>
</dbReference>
<dbReference type="PANTHER" id="PTHR46286">
    <property type="entry name" value="VIN3-LIKE PROTEIN 2-RELATED"/>
    <property type="match status" value="1"/>
</dbReference>
<dbReference type="OrthoDB" id="600557at2759"/>
<dbReference type="GO" id="GO:0010048">
    <property type="term" value="P:vernalization response"/>
    <property type="evidence" value="ECO:0007669"/>
    <property type="project" value="InterPro"/>
</dbReference>
<name>A0A834YJ87_TETSI</name>
<reference evidence="4 5" key="1">
    <citation type="submission" date="2020-04" db="EMBL/GenBank/DDBJ databases">
        <title>Plant Genome Project.</title>
        <authorList>
            <person name="Zhang R.-G."/>
        </authorList>
    </citation>
    <scope>NUCLEOTIDE SEQUENCE [LARGE SCALE GENOMIC DNA]</scope>
    <source>
        <strain evidence="4">YNK0</strain>
        <tissue evidence="4">Leaf</tissue>
    </source>
</reference>
<dbReference type="Pfam" id="PF23380">
    <property type="entry name" value="VIN3_C"/>
    <property type="match status" value="1"/>
</dbReference>
<feature type="compositionally biased region" description="Polar residues" evidence="1">
    <location>
        <begin position="209"/>
        <end position="225"/>
    </location>
</feature>
<evidence type="ECO:0000313" key="5">
    <source>
        <dbReference type="Proteomes" id="UP000655225"/>
    </source>
</evidence>
<evidence type="ECO:0000259" key="2">
    <source>
        <dbReference type="Pfam" id="PF23376"/>
    </source>
</evidence>
<feature type="compositionally biased region" description="Basic and acidic residues" evidence="1">
    <location>
        <begin position="231"/>
        <end position="240"/>
    </location>
</feature>
<feature type="domain" description="VIN3-like fibronectin type-III" evidence="2">
    <location>
        <begin position="54"/>
        <end position="140"/>
    </location>
</feature>
<protein>
    <recommendedName>
        <fullName evidence="6">Fibronectin type-III domain-containing protein</fullName>
    </recommendedName>
</protein>
<organism evidence="4 5">
    <name type="scientific">Tetracentron sinense</name>
    <name type="common">Spur-leaf</name>
    <dbReference type="NCBI Taxonomy" id="13715"/>
    <lineage>
        <taxon>Eukaryota</taxon>
        <taxon>Viridiplantae</taxon>
        <taxon>Streptophyta</taxon>
        <taxon>Embryophyta</taxon>
        <taxon>Tracheophyta</taxon>
        <taxon>Spermatophyta</taxon>
        <taxon>Magnoliopsida</taxon>
        <taxon>Trochodendrales</taxon>
        <taxon>Trochodendraceae</taxon>
        <taxon>Tetracentron</taxon>
    </lineage>
</organism>
<gene>
    <name evidence="4" type="ORF">HHK36_026062</name>
</gene>
<accession>A0A834YJ87</accession>
<evidence type="ECO:0000313" key="4">
    <source>
        <dbReference type="EMBL" id="KAF8389367.1"/>
    </source>
</evidence>
<dbReference type="GO" id="GO:0040029">
    <property type="term" value="P:epigenetic regulation of gene expression"/>
    <property type="evidence" value="ECO:0007669"/>
    <property type="project" value="InterPro"/>
</dbReference>
<feature type="domain" description="VIN3-like C-terminal" evidence="3">
    <location>
        <begin position="314"/>
        <end position="379"/>
    </location>
</feature>
<feature type="region of interest" description="Disordered" evidence="1">
    <location>
        <begin position="209"/>
        <end position="244"/>
    </location>
</feature>
<dbReference type="InterPro" id="IPR056990">
    <property type="entry name" value="VIN3-like_C"/>
</dbReference>